<dbReference type="AlphaFoldDB" id="A0A364VCN8"/>
<protein>
    <submittedName>
        <fullName evidence="5">SMC-Scp complex subunit ScpB</fullName>
    </submittedName>
</protein>
<evidence type="ECO:0000313" key="5">
    <source>
        <dbReference type="EMBL" id="RAV34368.1"/>
    </source>
</evidence>
<dbReference type="InterPro" id="IPR036390">
    <property type="entry name" value="WH_DNA-bd_sf"/>
</dbReference>
<dbReference type="PIRSF" id="PIRSF019345">
    <property type="entry name" value="ScpB"/>
    <property type="match status" value="1"/>
</dbReference>
<proteinExistence type="predicted"/>
<evidence type="ECO:0000256" key="4">
    <source>
        <dbReference type="ARBA" id="ARBA00023306"/>
    </source>
</evidence>
<keyword evidence="1" id="KW-0963">Cytoplasm</keyword>
<dbReference type="Gene3D" id="1.10.10.10">
    <property type="entry name" value="Winged helix-like DNA-binding domain superfamily/Winged helix DNA-binding domain"/>
    <property type="match status" value="2"/>
</dbReference>
<sequence length="202" mass="21559">MGTGAGITAGASAGITAEQPLPMISVARSRIESLLLVCDEPVPPAHFASALDITAQEAEDILREIAEEFDVRGSGLEVRERDGMWRLYTRQANSETVEALLLDGAQQKLSRAALETLAVVAYRQPCTRSQVAAVRGVNCDGVMRTLALRGLIAEDGETGGAHLYSTTDLFLEQLGIESLAELPDLAPLLPEVETIEAEGDWG</sequence>
<dbReference type="RefSeq" id="WP_112769178.1">
    <property type="nucleotide sequence ID" value="NZ_CP063191.1"/>
</dbReference>
<keyword evidence="4" id="KW-0131">Cell cycle</keyword>
<dbReference type="NCBIfam" id="TIGR00281">
    <property type="entry name" value="SMC-Scp complex subunit ScpB"/>
    <property type="match status" value="1"/>
</dbReference>
<evidence type="ECO:0000313" key="6">
    <source>
        <dbReference type="Proteomes" id="UP000251047"/>
    </source>
</evidence>
<comment type="caution">
    <text evidence="5">The sequence shown here is derived from an EMBL/GenBank/DDBJ whole genome shotgun (WGS) entry which is preliminary data.</text>
</comment>
<accession>A0A364VCN8</accession>
<dbReference type="Proteomes" id="UP000251047">
    <property type="component" value="Unassembled WGS sequence"/>
</dbReference>
<evidence type="ECO:0000256" key="1">
    <source>
        <dbReference type="ARBA" id="ARBA00022490"/>
    </source>
</evidence>
<keyword evidence="3" id="KW-0159">Chromosome partition</keyword>
<dbReference type="GO" id="GO:0051304">
    <property type="term" value="P:chromosome separation"/>
    <property type="evidence" value="ECO:0007669"/>
    <property type="project" value="InterPro"/>
</dbReference>
<organism evidence="5 6">
    <name type="scientific">Corynebacterium heidelbergense</name>
    <dbReference type="NCBI Taxonomy" id="2055947"/>
    <lineage>
        <taxon>Bacteria</taxon>
        <taxon>Bacillati</taxon>
        <taxon>Actinomycetota</taxon>
        <taxon>Actinomycetes</taxon>
        <taxon>Mycobacteriales</taxon>
        <taxon>Corynebacteriaceae</taxon>
        <taxon>Corynebacterium</taxon>
    </lineage>
</organism>
<keyword evidence="2" id="KW-0132">Cell division</keyword>
<dbReference type="GO" id="GO:0051301">
    <property type="term" value="P:cell division"/>
    <property type="evidence" value="ECO:0007669"/>
    <property type="project" value="UniProtKB-KW"/>
</dbReference>
<dbReference type="InterPro" id="IPR005234">
    <property type="entry name" value="ScpB_csome_segregation"/>
</dbReference>
<evidence type="ECO:0000256" key="3">
    <source>
        <dbReference type="ARBA" id="ARBA00022829"/>
    </source>
</evidence>
<dbReference type="PANTHER" id="PTHR34298:SF2">
    <property type="entry name" value="SEGREGATION AND CONDENSATION PROTEIN B"/>
    <property type="match status" value="1"/>
</dbReference>
<dbReference type="InterPro" id="IPR036388">
    <property type="entry name" value="WH-like_DNA-bd_sf"/>
</dbReference>
<dbReference type="Pfam" id="PF04079">
    <property type="entry name" value="SMC_ScpB"/>
    <property type="match status" value="1"/>
</dbReference>
<name>A0A364VCN8_9CORY</name>
<dbReference type="OrthoDB" id="9806226at2"/>
<dbReference type="PANTHER" id="PTHR34298">
    <property type="entry name" value="SEGREGATION AND CONDENSATION PROTEIN B"/>
    <property type="match status" value="1"/>
</dbReference>
<dbReference type="SUPFAM" id="SSF46785">
    <property type="entry name" value="Winged helix' DNA-binding domain"/>
    <property type="match status" value="2"/>
</dbReference>
<gene>
    <name evidence="5" type="primary">scpB</name>
    <name evidence="5" type="ORF">CWC39_03705</name>
</gene>
<evidence type="ECO:0000256" key="2">
    <source>
        <dbReference type="ARBA" id="ARBA00022618"/>
    </source>
</evidence>
<dbReference type="EMBL" id="PHQP01000018">
    <property type="protein sequence ID" value="RAV34368.1"/>
    <property type="molecule type" value="Genomic_DNA"/>
</dbReference>
<reference evidence="5 6" key="1">
    <citation type="journal article" date="2018" name="Syst. Appl. Microbiol.">
        <title>Corynebacterium heidelbergense sp. nov., isolated from the preen glands of Egyptian geese (Alopochen aegyptiacus).</title>
        <authorList>
            <person name="Braun M.S."/>
            <person name="Wang E."/>
            <person name="Zimmermann S."/>
            <person name="Wink M."/>
        </authorList>
    </citation>
    <scope>NUCLEOTIDE SEQUENCE [LARGE SCALE GENOMIC DNA]</scope>
    <source>
        <strain evidence="5 6">DSM 104638</strain>
    </source>
</reference>